<accession>A0A0K3CDW3</accession>
<sequence length="309" mass="34224">MPALLETLPTELLILVIRLSLPPESLVLDAAQLRRDALLTISFVNKRIRHLAKPLLRETVILRSTTEGKAVRVASRKLRAQARSLVLAIPHEPSTYPETTGLTLSFPLRAFALTHLALVGLTQEPRTFHESMHPKNLPALRYLRVSGGADAAIVLWAAELANQLVACQVGLCESTGWSQSHRRYAGGLVPEFSSALDKTLFELTTPPAAAAAPPQLGKIRYLLLTDQSRDMATAFLAFCPIQYTSLDAVFIPRKYRIVPATTSCDTSADAFLDAIKTLRAKVVWVEDWDTDFVVPEFERYIAEKKRRAA</sequence>
<organism evidence="1 2">
    <name type="scientific">Rhodotorula toruloides</name>
    <name type="common">Yeast</name>
    <name type="synonym">Rhodosporidium toruloides</name>
    <dbReference type="NCBI Taxonomy" id="5286"/>
    <lineage>
        <taxon>Eukaryota</taxon>
        <taxon>Fungi</taxon>
        <taxon>Dikarya</taxon>
        <taxon>Basidiomycota</taxon>
        <taxon>Pucciniomycotina</taxon>
        <taxon>Microbotryomycetes</taxon>
        <taxon>Sporidiobolales</taxon>
        <taxon>Sporidiobolaceae</taxon>
        <taxon>Rhodotorula</taxon>
    </lineage>
</organism>
<reference evidence="1 2" key="1">
    <citation type="submission" date="2015-07" db="EMBL/GenBank/DDBJ databases">
        <authorList>
            <person name="Cajimat M.N.B."/>
            <person name="Milazzo M.L."/>
            <person name="Fulhorst C.F."/>
        </authorList>
    </citation>
    <scope>NUCLEOTIDE SEQUENCE [LARGE SCALE GENOMIC DNA]</scope>
    <source>
        <strain evidence="1">Single colony</strain>
    </source>
</reference>
<keyword evidence="2" id="KW-1185">Reference proteome</keyword>
<dbReference type="EMBL" id="CWKI01000005">
    <property type="protein sequence ID" value="CTR07113.1"/>
    <property type="molecule type" value="Genomic_DNA"/>
</dbReference>
<proteinExistence type="predicted"/>
<evidence type="ECO:0000313" key="2">
    <source>
        <dbReference type="Proteomes" id="UP000199069"/>
    </source>
</evidence>
<dbReference type="AlphaFoldDB" id="A0A0K3CDW3"/>
<gene>
    <name evidence="1" type="primary">FGENESH: predicted gene_5.519</name>
    <name evidence="1" type="ORF">BN2166_0029740</name>
</gene>
<evidence type="ECO:0000313" key="1">
    <source>
        <dbReference type="EMBL" id="CTR07113.1"/>
    </source>
</evidence>
<name>A0A0K3CDW3_RHOTO</name>
<dbReference type="Proteomes" id="UP000199069">
    <property type="component" value="Unassembled WGS sequence"/>
</dbReference>
<protein>
    <submittedName>
        <fullName evidence="1">BY PROTMAP: gi|342321027|gb|EGU12965.1| Proteophosphoglycan ppg4 [Rhodotorula glutinis ATCC 204091]</fullName>
    </submittedName>
</protein>